<evidence type="ECO:0000259" key="8">
    <source>
        <dbReference type="PROSITE" id="PS50041"/>
    </source>
</evidence>
<protein>
    <submittedName>
        <fullName evidence="11 12">C-type lectin domain family 2 member D-like isoform X1</fullName>
    </submittedName>
</protein>
<dbReference type="SUPFAM" id="SSF56436">
    <property type="entry name" value="C-type lectin-like"/>
    <property type="match status" value="1"/>
</dbReference>
<keyword evidence="2" id="KW-0430">Lectin</keyword>
<dbReference type="Gene3D" id="3.10.100.10">
    <property type="entry name" value="Mannose-Binding Protein A, subunit A"/>
    <property type="match status" value="1"/>
</dbReference>
<evidence type="ECO:0000256" key="5">
    <source>
        <dbReference type="PROSITE-ProRule" id="PRU00024"/>
    </source>
</evidence>
<dbReference type="Pfam" id="PF00059">
    <property type="entry name" value="Lectin_C"/>
    <property type="match status" value="1"/>
</dbReference>
<gene>
    <name evidence="11 12 13" type="primary">LOC102382038</name>
</gene>
<evidence type="ECO:0000256" key="4">
    <source>
        <dbReference type="ARBA" id="ARBA00022833"/>
    </source>
</evidence>
<dbReference type="GO" id="GO:0008270">
    <property type="term" value="F:zinc ion binding"/>
    <property type="evidence" value="ECO:0007669"/>
    <property type="project" value="UniProtKB-KW"/>
</dbReference>
<dbReference type="PANTHER" id="PTHR45710">
    <property type="entry name" value="C-TYPE LECTIN DOMAIN-CONTAINING PROTEIN 180"/>
    <property type="match status" value="1"/>
</dbReference>
<keyword evidence="7" id="KW-0812">Transmembrane</keyword>
<keyword evidence="7" id="KW-0472">Membrane</keyword>
<keyword evidence="7" id="KW-1133">Transmembrane helix</keyword>
<feature type="region of interest" description="Disordered" evidence="6">
    <location>
        <begin position="53"/>
        <end position="73"/>
    </location>
</feature>
<dbReference type="SMART" id="SM00034">
    <property type="entry name" value="CLECT"/>
    <property type="match status" value="1"/>
</dbReference>
<dbReference type="InterPro" id="IPR001304">
    <property type="entry name" value="C-type_lectin-like"/>
</dbReference>
<dbReference type="GO" id="GO:0030246">
    <property type="term" value="F:carbohydrate binding"/>
    <property type="evidence" value="ECO:0007669"/>
    <property type="project" value="UniProtKB-KW"/>
</dbReference>
<dbReference type="GeneID" id="102382038"/>
<evidence type="ECO:0000256" key="6">
    <source>
        <dbReference type="SAM" id="MobiDB-lite"/>
    </source>
</evidence>
<keyword evidence="10" id="KW-1185">Reference proteome</keyword>
<dbReference type="PROSITE" id="PS50041">
    <property type="entry name" value="C_TYPE_LECTIN_2"/>
    <property type="match status" value="1"/>
</dbReference>
<proteinExistence type="predicted"/>
<dbReference type="InterPro" id="IPR050828">
    <property type="entry name" value="C-type_lectin/matrix_domain"/>
</dbReference>
<dbReference type="SMART" id="SM00336">
    <property type="entry name" value="BBOX"/>
    <property type="match status" value="1"/>
</dbReference>
<organism evidence="11">
    <name type="scientific">Alligator sinensis</name>
    <name type="common">Chinese alligator</name>
    <dbReference type="NCBI Taxonomy" id="38654"/>
    <lineage>
        <taxon>Eukaryota</taxon>
        <taxon>Metazoa</taxon>
        <taxon>Chordata</taxon>
        <taxon>Craniata</taxon>
        <taxon>Vertebrata</taxon>
        <taxon>Euteleostomi</taxon>
        <taxon>Archelosauria</taxon>
        <taxon>Archosauria</taxon>
        <taxon>Crocodylia</taxon>
        <taxon>Alligatoridae</taxon>
        <taxon>Alligatorinae</taxon>
        <taxon>Alligator</taxon>
    </lineage>
</organism>
<dbReference type="SUPFAM" id="SSF57845">
    <property type="entry name" value="B-box zinc-binding domain"/>
    <property type="match status" value="1"/>
</dbReference>
<dbReference type="RefSeq" id="XP_025050355.1">
    <property type="nucleotide sequence ID" value="XM_025194570.1"/>
</dbReference>
<dbReference type="InterPro" id="IPR016186">
    <property type="entry name" value="C-type_lectin-like/link_sf"/>
</dbReference>
<dbReference type="Proteomes" id="UP000189705">
    <property type="component" value="Unplaced"/>
</dbReference>
<reference evidence="11" key="1">
    <citation type="submission" date="2022-04" db="UniProtKB">
        <authorList>
            <consortium name="RefSeq"/>
        </authorList>
    </citation>
    <scope>IDENTIFICATION</scope>
</reference>
<evidence type="ECO:0000313" key="11">
    <source>
        <dbReference type="RefSeq" id="XP_006038157.1"/>
    </source>
</evidence>
<sequence>MNLQADSVCRIHEAELSFFCMEDQSPICKVCRTAREHKSHMVIPRAEAEAMGSTVTGNTSVREKTFPRSGSSSAVDSHLSIVELAKEAVDEDTAMLKENNQSGFKMQRFLVWTILIIFLIAIGGLGATIFVFTRASGSNEPADPRPSIVPCCPPGWIASLGNCYYLSEEEKSWDLSQDHCFSHGASLAVASSLEALAAVHRAGPSNHWIGLRRDPGQSWRWVNGAEFNHSSFEVNGGGSCAYLTASGVDSAKCSTERRWVCGKVVEPARRQTDPNERALRY</sequence>
<keyword evidence="3 5" id="KW-0479">Metal-binding</keyword>
<dbReference type="GO" id="GO:0005886">
    <property type="term" value="C:plasma membrane"/>
    <property type="evidence" value="ECO:0007669"/>
    <property type="project" value="UniProtKB-SubCell"/>
</dbReference>
<dbReference type="InterPro" id="IPR000315">
    <property type="entry name" value="Znf_B-box"/>
</dbReference>
<name>A0A1U7SLW7_ALLSI</name>
<evidence type="ECO:0000259" key="9">
    <source>
        <dbReference type="PROSITE" id="PS50119"/>
    </source>
</evidence>
<dbReference type="RefSeq" id="XP_006038157.1">
    <property type="nucleotide sequence ID" value="XM_006038095.3"/>
</dbReference>
<evidence type="ECO:0000313" key="13">
    <source>
        <dbReference type="RefSeq" id="XP_025050355.1"/>
    </source>
</evidence>
<keyword evidence="4" id="KW-0862">Zinc</keyword>
<evidence type="ECO:0000313" key="12">
    <source>
        <dbReference type="RefSeq" id="XP_025050354.1"/>
    </source>
</evidence>
<dbReference type="eggNOG" id="KOG4297">
    <property type="taxonomic scope" value="Eukaryota"/>
</dbReference>
<comment type="subcellular location">
    <subcellularLocation>
        <location evidence="1">Cell membrane</location>
        <topology evidence="1">Single-pass type II membrane protein</topology>
    </subcellularLocation>
</comment>
<dbReference type="CDD" id="cd03593">
    <property type="entry name" value="CLECT_NK_receptors_like"/>
    <property type="match status" value="1"/>
</dbReference>
<evidence type="ECO:0000256" key="1">
    <source>
        <dbReference type="ARBA" id="ARBA00004401"/>
    </source>
</evidence>
<dbReference type="AlphaFoldDB" id="A0A1U7SLW7"/>
<dbReference type="Gene3D" id="3.30.160.60">
    <property type="entry name" value="Classic Zinc Finger"/>
    <property type="match status" value="1"/>
</dbReference>
<dbReference type="InterPro" id="IPR016187">
    <property type="entry name" value="CTDL_fold"/>
</dbReference>
<dbReference type="RefSeq" id="XP_025050354.1">
    <property type="nucleotide sequence ID" value="XM_025194569.1"/>
</dbReference>
<evidence type="ECO:0000313" key="10">
    <source>
        <dbReference type="Proteomes" id="UP000189705"/>
    </source>
</evidence>
<dbReference type="InterPro" id="IPR033992">
    <property type="entry name" value="NKR-like_CTLD"/>
</dbReference>
<evidence type="ECO:0000256" key="3">
    <source>
        <dbReference type="ARBA" id="ARBA00022771"/>
    </source>
</evidence>
<feature type="domain" description="C-type lectin" evidence="8">
    <location>
        <begin position="159"/>
        <end position="262"/>
    </location>
</feature>
<keyword evidence="3 5" id="KW-0863">Zinc-finger</keyword>
<feature type="domain" description="B box-type" evidence="9">
    <location>
        <begin position="4"/>
        <end position="45"/>
    </location>
</feature>
<dbReference type="Pfam" id="PF00643">
    <property type="entry name" value="zf-B_box"/>
    <property type="match status" value="1"/>
</dbReference>
<dbReference type="PROSITE" id="PS50119">
    <property type="entry name" value="ZF_BBOX"/>
    <property type="match status" value="1"/>
</dbReference>
<dbReference type="PANTHER" id="PTHR45710:SF35">
    <property type="entry name" value="C-TYPE LECTIN DOMAIN FAMILY 2 MEMBER D"/>
    <property type="match status" value="1"/>
</dbReference>
<accession>A0A1U7SLW7</accession>
<evidence type="ECO:0000256" key="7">
    <source>
        <dbReference type="SAM" id="Phobius"/>
    </source>
</evidence>
<evidence type="ECO:0000256" key="2">
    <source>
        <dbReference type="ARBA" id="ARBA00022734"/>
    </source>
</evidence>
<feature type="transmembrane region" description="Helical" evidence="7">
    <location>
        <begin position="109"/>
        <end position="132"/>
    </location>
</feature>
<dbReference type="KEGG" id="asn:102382038"/>